<organism evidence="2 3">
    <name type="scientific">Leptospira wolffii</name>
    <dbReference type="NCBI Taxonomy" id="409998"/>
    <lineage>
        <taxon>Bacteria</taxon>
        <taxon>Pseudomonadati</taxon>
        <taxon>Spirochaetota</taxon>
        <taxon>Spirochaetia</taxon>
        <taxon>Leptospirales</taxon>
        <taxon>Leptospiraceae</taxon>
        <taxon>Leptospira</taxon>
    </lineage>
</organism>
<dbReference type="AlphaFoldDB" id="A0A2M9ZAV9"/>
<dbReference type="Proteomes" id="UP000231912">
    <property type="component" value="Unassembled WGS sequence"/>
</dbReference>
<feature type="region of interest" description="Disordered" evidence="1">
    <location>
        <begin position="56"/>
        <end position="76"/>
    </location>
</feature>
<name>A0A2M9ZAV9_9LEPT</name>
<reference evidence="2 3" key="1">
    <citation type="submission" date="2017-07" db="EMBL/GenBank/DDBJ databases">
        <title>Leptospira spp. isolated from tropical soils.</title>
        <authorList>
            <person name="Thibeaux R."/>
            <person name="Iraola G."/>
            <person name="Ferres I."/>
            <person name="Bierque E."/>
            <person name="Girault D."/>
            <person name="Soupe-Gilbert M.-E."/>
            <person name="Picardeau M."/>
            <person name="Goarant C."/>
        </authorList>
    </citation>
    <scope>NUCLEOTIDE SEQUENCE [LARGE SCALE GENOMIC DNA]</scope>
    <source>
        <strain evidence="2 3">FH2-C-A2</strain>
    </source>
</reference>
<proteinExistence type="predicted"/>
<sequence length="89" mass="10174">MFPPIRIFSISLFGILRVEGQEFLGMYGFFTLFLDKFLSKCPSLHFVRVKDPKGFSPEGMRASARTHKSLARPEGRATPYKKYLLSSLI</sequence>
<evidence type="ECO:0000256" key="1">
    <source>
        <dbReference type="SAM" id="MobiDB-lite"/>
    </source>
</evidence>
<evidence type="ECO:0000313" key="2">
    <source>
        <dbReference type="EMBL" id="PJZ65477.1"/>
    </source>
</evidence>
<evidence type="ECO:0000313" key="3">
    <source>
        <dbReference type="Proteomes" id="UP000231912"/>
    </source>
</evidence>
<gene>
    <name evidence="2" type="ORF">CH371_13925</name>
</gene>
<accession>A0A2M9ZAV9</accession>
<comment type="caution">
    <text evidence="2">The sequence shown here is derived from an EMBL/GenBank/DDBJ whole genome shotgun (WGS) entry which is preliminary data.</text>
</comment>
<dbReference type="EMBL" id="NPDT01000005">
    <property type="protein sequence ID" value="PJZ65477.1"/>
    <property type="molecule type" value="Genomic_DNA"/>
</dbReference>
<protein>
    <submittedName>
        <fullName evidence="2">Uncharacterized protein</fullName>
    </submittedName>
</protein>